<evidence type="ECO:0000256" key="1">
    <source>
        <dbReference type="SAM" id="MobiDB-lite"/>
    </source>
</evidence>
<gene>
    <name evidence="2" type="ORF">S01H1_52503</name>
</gene>
<organism evidence="2">
    <name type="scientific">marine sediment metagenome</name>
    <dbReference type="NCBI Taxonomy" id="412755"/>
    <lineage>
        <taxon>unclassified sequences</taxon>
        <taxon>metagenomes</taxon>
        <taxon>ecological metagenomes</taxon>
    </lineage>
</organism>
<name>X0WV51_9ZZZZ</name>
<accession>X0WV51</accession>
<dbReference type="EMBL" id="BARS01033937">
    <property type="protein sequence ID" value="GAG16616.1"/>
    <property type="molecule type" value="Genomic_DNA"/>
</dbReference>
<reference evidence="2" key="1">
    <citation type="journal article" date="2014" name="Front. Microbiol.">
        <title>High frequency of phylogenetically diverse reductive dehalogenase-homologous genes in deep subseafloor sedimentary metagenomes.</title>
        <authorList>
            <person name="Kawai M."/>
            <person name="Futagami T."/>
            <person name="Toyoda A."/>
            <person name="Takaki Y."/>
            <person name="Nishi S."/>
            <person name="Hori S."/>
            <person name="Arai W."/>
            <person name="Tsubouchi T."/>
            <person name="Morono Y."/>
            <person name="Uchiyama I."/>
            <person name="Ito T."/>
            <person name="Fujiyama A."/>
            <person name="Inagaki F."/>
            <person name="Takami H."/>
        </authorList>
    </citation>
    <scope>NUCLEOTIDE SEQUENCE</scope>
    <source>
        <strain evidence="2">Expedition CK06-06</strain>
    </source>
</reference>
<sequence length="209" mass="23719">MSEVYYIRNWKEDYEVSTDGRAAKPDQKLRSNALKYVRLKVNGHSQRAGYRRLEKLAKTSTRMEGTWAVWCKLLEMAANQERQYRGWILTERQAPATAEDIAFFTGFRLKTIRTALELLSHPQVAWIELRPFDGDCADNRGLQQNSADNCETPRTDAEAFINETDNRTDTQTDSLTKTDTNTERQTTPSDSALLSKVSGGSDRSSGIQS</sequence>
<protein>
    <submittedName>
        <fullName evidence="2">Uncharacterized protein</fullName>
    </submittedName>
</protein>
<comment type="caution">
    <text evidence="2">The sequence shown here is derived from an EMBL/GenBank/DDBJ whole genome shotgun (WGS) entry which is preliminary data.</text>
</comment>
<proteinExistence type="predicted"/>
<feature type="non-terminal residue" evidence="2">
    <location>
        <position position="209"/>
    </location>
</feature>
<feature type="compositionally biased region" description="Polar residues" evidence="1">
    <location>
        <begin position="171"/>
        <end position="192"/>
    </location>
</feature>
<dbReference type="AlphaFoldDB" id="X0WV51"/>
<evidence type="ECO:0000313" key="2">
    <source>
        <dbReference type="EMBL" id="GAG16616.1"/>
    </source>
</evidence>
<feature type="region of interest" description="Disordered" evidence="1">
    <location>
        <begin position="162"/>
        <end position="209"/>
    </location>
</feature>